<dbReference type="AlphaFoldDB" id="A0A8S8ZSX7"/>
<feature type="region of interest" description="Disordered" evidence="1">
    <location>
        <begin position="1"/>
        <end position="32"/>
    </location>
</feature>
<dbReference type="InterPro" id="IPR011333">
    <property type="entry name" value="SKP1/BTB/POZ_sf"/>
</dbReference>
<reference evidence="2 3" key="1">
    <citation type="submission" date="2017-07" db="EMBL/GenBank/DDBJ databases">
        <title>Genome sequence of the Sordaria macrospora wild type strain R19027.</title>
        <authorList>
            <person name="Nowrousian M."/>
            <person name="Teichert I."/>
            <person name="Kueck U."/>
        </authorList>
    </citation>
    <scope>NUCLEOTIDE SEQUENCE [LARGE SCALE GENOMIC DNA]</scope>
    <source>
        <strain evidence="2 3">R19027</strain>
        <tissue evidence="2">Mycelium</tissue>
    </source>
</reference>
<proteinExistence type="predicted"/>
<evidence type="ECO:0000256" key="1">
    <source>
        <dbReference type="SAM" id="MobiDB-lite"/>
    </source>
</evidence>
<dbReference type="EMBL" id="NMPR01000042">
    <property type="protein sequence ID" value="KAA8633153.1"/>
    <property type="molecule type" value="Genomic_DNA"/>
</dbReference>
<dbReference type="Gene3D" id="3.30.710.10">
    <property type="entry name" value="Potassium Channel Kv1.1, Chain A"/>
    <property type="match status" value="1"/>
</dbReference>
<evidence type="ECO:0000313" key="3">
    <source>
        <dbReference type="Proteomes" id="UP000433876"/>
    </source>
</evidence>
<comment type="caution">
    <text evidence="2">The sequence shown here is derived from an EMBL/GenBank/DDBJ whole genome shotgun (WGS) entry which is preliminary data.</text>
</comment>
<sequence>MSPVTVAASAADQPSDASKAEPSPPVDSKPATVTIVVDPDGNLYLDTEPVDNRPYRFRVCSGALRRQSPVWKAMLFGPWSESKPSSNNGEKWIVQLPADPTRPLSFILYMIHGRFDIVPDKIGLGDLYDILVLTNKYDMTGIARPWCAQWIGVARGMAVSKPTTSGIRLSMPDMVKSLYVARELGDEKLFAHRLRDLAVQSRMGKDGRLSYVAASVSSDNKEPASLNDEDILGPHDALEV</sequence>
<name>A0A8S8ZSX7_SORMA</name>
<evidence type="ECO:0000313" key="2">
    <source>
        <dbReference type="EMBL" id="KAA8633153.1"/>
    </source>
</evidence>
<protein>
    <recommendedName>
        <fullName evidence="4">BTB domain-containing protein</fullName>
    </recommendedName>
</protein>
<organism evidence="2 3">
    <name type="scientific">Sordaria macrospora</name>
    <dbReference type="NCBI Taxonomy" id="5147"/>
    <lineage>
        <taxon>Eukaryota</taxon>
        <taxon>Fungi</taxon>
        <taxon>Dikarya</taxon>
        <taxon>Ascomycota</taxon>
        <taxon>Pezizomycotina</taxon>
        <taxon>Sordariomycetes</taxon>
        <taxon>Sordariomycetidae</taxon>
        <taxon>Sordariales</taxon>
        <taxon>Sordariaceae</taxon>
        <taxon>Sordaria</taxon>
    </lineage>
</organism>
<gene>
    <name evidence="2" type="ORF">SMACR_01170</name>
</gene>
<dbReference type="OMA" id="AWIVEFP"/>
<dbReference type="VEuPathDB" id="FungiDB:SMAC_01170"/>
<evidence type="ECO:0008006" key="4">
    <source>
        <dbReference type="Google" id="ProtNLM"/>
    </source>
</evidence>
<accession>A0A8S8ZSX7</accession>
<feature type="compositionally biased region" description="Low complexity" evidence="1">
    <location>
        <begin position="7"/>
        <end position="17"/>
    </location>
</feature>
<feature type="region of interest" description="Disordered" evidence="1">
    <location>
        <begin position="220"/>
        <end position="240"/>
    </location>
</feature>
<dbReference type="Proteomes" id="UP000433876">
    <property type="component" value="Unassembled WGS sequence"/>
</dbReference>